<evidence type="ECO:0000256" key="1">
    <source>
        <dbReference type="ARBA" id="ARBA00004167"/>
    </source>
</evidence>
<feature type="domain" description="Anti-sigma K factor RskA C-terminal" evidence="10">
    <location>
        <begin position="102"/>
        <end position="235"/>
    </location>
</feature>
<keyword evidence="5 9" id="KW-1133">Transmembrane helix</keyword>
<evidence type="ECO:0000313" key="12">
    <source>
        <dbReference type="Proteomes" id="UP000569903"/>
    </source>
</evidence>
<dbReference type="Pfam" id="PF10099">
    <property type="entry name" value="RskA_C"/>
    <property type="match status" value="1"/>
</dbReference>
<dbReference type="AlphaFoldDB" id="A0A841YZ90"/>
<accession>A0A841YZ90</accession>
<dbReference type="InterPro" id="IPR051474">
    <property type="entry name" value="Anti-sigma-K/W_factor"/>
</dbReference>
<dbReference type="GO" id="GO:0006417">
    <property type="term" value="P:regulation of translation"/>
    <property type="evidence" value="ECO:0007669"/>
    <property type="project" value="TreeGrafter"/>
</dbReference>
<feature type="transmembrane region" description="Helical" evidence="9">
    <location>
        <begin position="97"/>
        <end position="118"/>
    </location>
</feature>
<evidence type="ECO:0000256" key="3">
    <source>
        <dbReference type="ARBA" id="ARBA00022475"/>
    </source>
</evidence>
<protein>
    <recommendedName>
        <fullName evidence="8">Regulator of SigK</fullName>
    </recommendedName>
    <alternativeName>
        <fullName evidence="7">Sigma-K anti-sigma factor RskA</fullName>
    </alternativeName>
</protein>
<evidence type="ECO:0000256" key="7">
    <source>
        <dbReference type="ARBA" id="ARBA00029829"/>
    </source>
</evidence>
<evidence type="ECO:0000313" key="11">
    <source>
        <dbReference type="EMBL" id="MBC1458740.1"/>
    </source>
</evidence>
<reference evidence="11 12" key="1">
    <citation type="submission" date="2020-03" db="EMBL/GenBank/DDBJ databases">
        <title>Soil Listeria distribution.</title>
        <authorList>
            <person name="Liao J."/>
            <person name="Wiedmann M."/>
        </authorList>
    </citation>
    <scope>NUCLEOTIDE SEQUENCE [LARGE SCALE GENOMIC DNA]</scope>
    <source>
        <strain evidence="11 12">FSL L7-1614</strain>
    </source>
</reference>
<dbReference type="PANTHER" id="PTHR37461:SF1">
    <property type="entry name" value="ANTI-SIGMA-K FACTOR RSKA"/>
    <property type="match status" value="1"/>
</dbReference>
<dbReference type="EMBL" id="JAARQN010000014">
    <property type="protein sequence ID" value="MBC1458740.1"/>
    <property type="molecule type" value="Genomic_DNA"/>
</dbReference>
<gene>
    <name evidence="11" type="ORF">HB850_13325</name>
</gene>
<evidence type="ECO:0000256" key="5">
    <source>
        <dbReference type="ARBA" id="ARBA00022989"/>
    </source>
</evidence>
<keyword evidence="6 9" id="KW-0472">Membrane</keyword>
<dbReference type="GO" id="GO:0005886">
    <property type="term" value="C:plasma membrane"/>
    <property type="evidence" value="ECO:0007669"/>
    <property type="project" value="UniProtKB-SubCell"/>
</dbReference>
<evidence type="ECO:0000259" key="10">
    <source>
        <dbReference type="Pfam" id="PF10099"/>
    </source>
</evidence>
<evidence type="ECO:0000256" key="2">
    <source>
        <dbReference type="ARBA" id="ARBA00004236"/>
    </source>
</evidence>
<comment type="caution">
    <text evidence="11">The sequence shown here is derived from an EMBL/GenBank/DDBJ whole genome shotgun (WGS) entry which is preliminary data.</text>
</comment>
<dbReference type="Gene3D" id="1.10.10.1320">
    <property type="entry name" value="Anti-sigma factor, zinc-finger domain"/>
    <property type="match status" value="1"/>
</dbReference>
<dbReference type="PANTHER" id="PTHR37461">
    <property type="entry name" value="ANTI-SIGMA-K FACTOR RSKA"/>
    <property type="match status" value="1"/>
</dbReference>
<dbReference type="InterPro" id="IPR018764">
    <property type="entry name" value="RskA_C"/>
</dbReference>
<evidence type="ECO:0000256" key="8">
    <source>
        <dbReference type="ARBA" id="ARBA00030803"/>
    </source>
</evidence>
<evidence type="ECO:0000256" key="9">
    <source>
        <dbReference type="SAM" id="Phobius"/>
    </source>
</evidence>
<evidence type="ECO:0000256" key="6">
    <source>
        <dbReference type="ARBA" id="ARBA00023136"/>
    </source>
</evidence>
<evidence type="ECO:0000256" key="4">
    <source>
        <dbReference type="ARBA" id="ARBA00022692"/>
    </source>
</evidence>
<proteinExistence type="predicted"/>
<dbReference type="InterPro" id="IPR041916">
    <property type="entry name" value="Anti_sigma_zinc_sf"/>
</dbReference>
<keyword evidence="4 9" id="KW-0812">Transmembrane</keyword>
<dbReference type="Proteomes" id="UP000569903">
    <property type="component" value="Unassembled WGS sequence"/>
</dbReference>
<comment type="subcellular location">
    <subcellularLocation>
        <location evidence="2">Cell membrane</location>
    </subcellularLocation>
    <subcellularLocation>
        <location evidence="1">Membrane</location>
        <topology evidence="1">Single-pass membrane protein</topology>
    </subcellularLocation>
</comment>
<dbReference type="RefSeq" id="WP_185389838.1">
    <property type="nucleotide sequence ID" value="NZ_JAARQN010000014.1"/>
</dbReference>
<keyword evidence="3" id="KW-1003">Cell membrane</keyword>
<name>A0A841YZ90_9LIST</name>
<organism evidence="11 12">
    <name type="scientific">Listeria newyorkensis</name>
    <dbReference type="NCBI Taxonomy" id="1497681"/>
    <lineage>
        <taxon>Bacteria</taxon>
        <taxon>Bacillati</taxon>
        <taxon>Bacillota</taxon>
        <taxon>Bacilli</taxon>
        <taxon>Bacillales</taxon>
        <taxon>Listeriaceae</taxon>
        <taxon>Listeria</taxon>
    </lineage>
</organism>
<sequence length="241" mass="26060">MSERDYSAQVLDYINGDLNADARLDFEAAMERLPELTAEVQELEALMADLPYLSESVTPPDGMKERVLGNVFAQEQETVTPDVVEISNVVPKRKRRWVIPSLVAALIISLAGNFYVIATRDQDTKQATEDTDVTKTSKALQASENVTASATASLIQKGSQNTLVIQAQDLSRLSGAACYQVWLLLDGKPTRAGTFIANDDGHGGVIHSIPADAKFDTVAITIEPDNDSQTPKGPIILSTSL</sequence>
<dbReference type="GO" id="GO:0016989">
    <property type="term" value="F:sigma factor antagonist activity"/>
    <property type="evidence" value="ECO:0007669"/>
    <property type="project" value="TreeGrafter"/>
</dbReference>